<name>A0A7Y5ARK7_9GAMM</name>
<evidence type="ECO:0000313" key="2">
    <source>
        <dbReference type="Proteomes" id="UP000523161"/>
    </source>
</evidence>
<accession>A0A7Y5ARK7</accession>
<dbReference type="RefSeq" id="WP_173501443.1">
    <property type="nucleotide sequence ID" value="NZ_JABSOD010000010.1"/>
</dbReference>
<dbReference type="EMBL" id="JABSOD010000010">
    <property type="protein sequence ID" value="NRQ43203.1"/>
    <property type="molecule type" value="Genomic_DNA"/>
</dbReference>
<reference evidence="1 2" key="1">
    <citation type="submission" date="2020-06" db="EMBL/GenBank/DDBJ databases">
        <title>Rheinheimera sp. nov., a marine bacterium isolated from coastal.</title>
        <authorList>
            <person name="Yu Q."/>
            <person name="Qi Y."/>
            <person name="Pu J."/>
        </authorList>
    </citation>
    <scope>NUCLEOTIDE SEQUENCE [LARGE SCALE GENOMIC DNA]</scope>
    <source>
        <strain evidence="1 2">YQF-2</strain>
    </source>
</reference>
<comment type="caution">
    <text evidence="1">The sequence shown here is derived from an EMBL/GenBank/DDBJ whole genome shotgun (WGS) entry which is preliminary data.</text>
</comment>
<keyword evidence="2" id="KW-1185">Reference proteome</keyword>
<gene>
    <name evidence="1" type="ORF">HRH59_11675</name>
</gene>
<proteinExistence type="predicted"/>
<sequence length="227" mass="26022">MISLGQWADTKDMLVSGYEGFITHFTDEVELEKLRQVRVGANLTYLETVFGDARLIKVKQPATDLEYRYYHDPKFLLALAVREQRVIGYQIVSLQPGFMPLVAFSDTLLGQQPLADYQPFAGSFSTDTTNLRYYLEPQTLGREGLFFERQLGFVEYGAATEQHQTALQQLNELLLQEYDDDTLLQQSTALRTKLIPNVYALGEITLEQAADMLLTRYEYKAYFQQGD</sequence>
<dbReference type="NCBIfam" id="NF043066">
    <property type="entry name" value="ETEC_3214_dom"/>
    <property type="match status" value="1"/>
</dbReference>
<dbReference type="InterPro" id="IPR050010">
    <property type="entry name" value="ETEC_3214_dom"/>
</dbReference>
<organism evidence="1 2">
    <name type="scientific">Rheinheimera lutimaris</name>
    <dbReference type="NCBI Taxonomy" id="2740584"/>
    <lineage>
        <taxon>Bacteria</taxon>
        <taxon>Pseudomonadati</taxon>
        <taxon>Pseudomonadota</taxon>
        <taxon>Gammaproteobacteria</taxon>
        <taxon>Chromatiales</taxon>
        <taxon>Chromatiaceae</taxon>
        <taxon>Rheinheimera</taxon>
    </lineage>
</organism>
<protein>
    <submittedName>
        <fullName evidence="1">Uncharacterized protein</fullName>
    </submittedName>
</protein>
<dbReference type="AlphaFoldDB" id="A0A7Y5ARK7"/>
<dbReference type="Proteomes" id="UP000523161">
    <property type="component" value="Unassembled WGS sequence"/>
</dbReference>
<evidence type="ECO:0000313" key="1">
    <source>
        <dbReference type="EMBL" id="NRQ43203.1"/>
    </source>
</evidence>